<organism evidence="3 4">
    <name type="scientific">Serinibacter salmoneus</name>
    <dbReference type="NCBI Taxonomy" id="556530"/>
    <lineage>
        <taxon>Bacteria</taxon>
        <taxon>Bacillati</taxon>
        <taxon>Actinomycetota</taxon>
        <taxon>Actinomycetes</taxon>
        <taxon>Micrococcales</taxon>
        <taxon>Beutenbergiaceae</taxon>
        <taxon>Serinibacter</taxon>
    </lineage>
</organism>
<accession>A0A2A9CZU5</accession>
<dbReference type="InterPro" id="IPR045063">
    <property type="entry name" value="Dynamin_N"/>
</dbReference>
<name>A0A2A9CZU5_9MICO</name>
<dbReference type="CDD" id="cd00882">
    <property type="entry name" value="Ras_like_GTPase"/>
    <property type="match status" value="1"/>
</dbReference>
<dbReference type="AlphaFoldDB" id="A0A2A9CZU5"/>
<dbReference type="InterPro" id="IPR027417">
    <property type="entry name" value="P-loop_NTPase"/>
</dbReference>
<dbReference type="PANTHER" id="PTHR42698">
    <property type="entry name" value="GTPASE ERA"/>
    <property type="match status" value="1"/>
</dbReference>
<dbReference type="InterPro" id="IPR005662">
    <property type="entry name" value="GTPase_Era-like"/>
</dbReference>
<dbReference type="PANTHER" id="PTHR42698:SF1">
    <property type="entry name" value="GTPASE ERA, MITOCHONDRIAL"/>
    <property type="match status" value="1"/>
</dbReference>
<reference evidence="3 4" key="1">
    <citation type="submission" date="2017-10" db="EMBL/GenBank/DDBJ databases">
        <title>Sequencing the genomes of 1000 actinobacteria strains.</title>
        <authorList>
            <person name="Klenk H.-P."/>
        </authorList>
    </citation>
    <scope>NUCLEOTIDE SEQUENCE [LARGE SCALE GENOMIC DNA]</scope>
    <source>
        <strain evidence="3 4">DSM 21801</strain>
    </source>
</reference>
<evidence type="ECO:0000313" key="3">
    <source>
        <dbReference type="EMBL" id="PFG19957.1"/>
    </source>
</evidence>
<dbReference type="GO" id="GO:0000028">
    <property type="term" value="P:ribosomal small subunit assembly"/>
    <property type="evidence" value="ECO:0007669"/>
    <property type="project" value="TreeGrafter"/>
</dbReference>
<dbReference type="Proteomes" id="UP000224915">
    <property type="component" value="Unassembled WGS sequence"/>
</dbReference>
<proteinExistence type="predicted"/>
<sequence>MTTDFPPARGRETPGRSSGPALDAVRSLRAELESVSFPLELDGAERARELRERVLVQLGSHLEPRLVSAALPAVVVVGGPTGAGKSTLVNSIAGEEVSPAGVLRPTTREPVLVVHPDDEALMAQHPLATTCRLAVAPGMPAGIALLDAPDLDSVDAENRRLGLELVEAADVWLFVTTANRYGDALPWEVLDDVRRRGITVGVVLDRVTPAARDTVRHDLLTRLQSSGFSSAPLFLVPDAGPVTGRLEPGLVQDLATWLRLLGSRATSREIVARTLRGVWEPLRGDVRELVDALVRQVDSAGELAELAHEPVRGVAADLAEVLRSGGLVEGAVTSRWTAAASSGGVLEPLGHEVTGFFARRRALKQGPARSQTLGALLDLVHGSFADVVGHAAARADSSLRTAWRDHDAAGAALAATREAADADTPRSDRVARAWQAWMAALAQASQSIGPASHPDLVTASDAEALLALAAAGSAGAQAAVARLWPETDGLIEAVLDELLARAQEVLAGEVRDATAVLTGTLAPEHAVALRVRAGELQQLAQEAQ</sequence>
<comment type="caution">
    <text evidence="3">The sequence shown here is derived from an EMBL/GenBank/DDBJ whole genome shotgun (WGS) entry which is preliminary data.</text>
</comment>
<feature type="domain" description="AAA+ ATPase" evidence="2">
    <location>
        <begin position="71"/>
        <end position="285"/>
    </location>
</feature>
<feature type="region of interest" description="Disordered" evidence="1">
    <location>
        <begin position="1"/>
        <end position="22"/>
    </location>
</feature>
<dbReference type="Gene3D" id="3.40.50.300">
    <property type="entry name" value="P-loop containing nucleotide triphosphate hydrolases"/>
    <property type="match status" value="1"/>
</dbReference>
<dbReference type="EMBL" id="PDJD01000001">
    <property type="protein sequence ID" value="PFG19957.1"/>
    <property type="molecule type" value="Genomic_DNA"/>
</dbReference>
<dbReference type="GO" id="GO:0043024">
    <property type="term" value="F:ribosomal small subunit binding"/>
    <property type="evidence" value="ECO:0007669"/>
    <property type="project" value="TreeGrafter"/>
</dbReference>
<dbReference type="GO" id="GO:0005829">
    <property type="term" value="C:cytosol"/>
    <property type="evidence" value="ECO:0007669"/>
    <property type="project" value="TreeGrafter"/>
</dbReference>
<keyword evidence="4" id="KW-1185">Reference proteome</keyword>
<dbReference type="SMART" id="SM00382">
    <property type="entry name" value="AAA"/>
    <property type="match status" value="1"/>
</dbReference>
<dbReference type="SUPFAM" id="SSF52540">
    <property type="entry name" value="P-loop containing nucleoside triphosphate hydrolases"/>
    <property type="match status" value="1"/>
</dbReference>
<protein>
    <submittedName>
        <fullName evidence="3">Dynamin family protein</fullName>
    </submittedName>
</protein>
<dbReference type="GO" id="GO:0019843">
    <property type="term" value="F:rRNA binding"/>
    <property type="evidence" value="ECO:0007669"/>
    <property type="project" value="TreeGrafter"/>
</dbReference>
<dbReference type="RefSeq" id="WP_098469007.1">
    <property type="nucleotide sequence ID" value="NZ_PDJD01000001.1"/>
</dbReference>
<gene>
    <name evidence="3" type="ORF">ATL40_1536</name>
</gene>
<evidence type="ECO:0000256" key="1">
    <source>
        <dbReference type="SAM" id="MobiDB-lite"/>
    </source>
</evidence>
<evidence type="ECO:0000259" key="2">
    <source>
        <dbReference type="SMART" id="SM00382"/>
    </source>
</evidence>
<dbReference type="GO" id="GO:0005525">
    <property type="term" value="F:GTP binding"/>
    <property type="evidence" value="ECO:0007669"/>
    <property type="project" value="InterPro"/>
</dbReference>
<dbReference type="Pfam" id="PF00350">
    <property type="entry name" value="Dynamin_N"/>
    <property type="match status" value="1"/>
</dbReference>
<dbReference type="OrthoDB" id="207675at2"/>
<evidence type="ECO:0000313" key="4">
    <source>
        <dbReference type="Proteomes" id="UP000224915"/>
    </source>
</evidence>
<dbReference type="InterPro" id="IPR003593">
    <property type="entry name" value="AAA+_ATPase"/>
</dbReference>